<reference evidence="2 3" key="1">
    <citation type="submission" date="2017-07" db="EMBL/GenBank/DDBJ databases">
        <title>Tamlnaduibacter salinus (Mi-7) genome sequencing.</title>
        <authorList>
            <person name="Verma A."/>
            <person name="Krishnamurthi S."/>
        </authorList>
    </citation>
    <scope>NUCLEOTIDE SEQUENCE [LARGE SCALE GENOMIC DNA]</scope>
    <source>
        <strain evidence="2 3">Mi-7</strain>
    </source>
</reference>
<proteinExistence type="predicted"/>
<evidence type="ECO:0000313" key="2">
    <source>
        <dbReference type="EMBL" id="PAV25260.1"/>
    </source>
</evidence>
<dbReference type="GO" id="GO:0070694">
    <property type="term" value="F:5-hydroxymethyl-dUMP N-hydrolase activity"/>
    <property type="evidence" value="ECO:0007669"/>
    <property type="project" value="TreeGrafter"/>
</dbReference>
<sequence>MATVYLAGPEVFFDTATRESITQQKKALLNRFGLEGLAPTDNDPELSGTDGEQAATIYQSNRALMDRCDAIIANLTPFRGPSADAGTIFEVGYMIARGRAAAGFTVCSTPYHDRVRRGETTDDNGAAIEPFGLGDNLMIDCGLIARGGDLFRGSRPYGPGGFRPSESFDRDAFGQAVESIRAQLSRQTHERLTGRATPGHPADT</sequence>
<dbReference type="EMBL" id="NMPM01000070">
    <property type="protein sequence ID" value="PAV25260.1"/>
    <property type="molecule type" value="Genomic_DNA"/>
</dbReference>
<dbReference type="Pfam" id="PF05014">
    <property type="entry name" value="Nuc_deoxyrib_tr"/>
    <property type="match status" value="1"/>
</dbReference>
<dbReference type="AlphaFoldDB" id="A0A2A2I2D9"/>
<comment type="caution">
    <text evidence="2">The sequence shown here is derived from an EMBL/GenBank/DDBJ whole genome shotgun (WGS) entry which is preliminary data.</text>
</comment>
<dbReference type="Gene3D" id="3.40.50.450">
    <property type="match status" value="1"/>
</dbReference>
<name>A0A2A2I2D9_9GAMM</name>
<dbReference type="PANTHER" id="PTHR15364:SF0">
    <property type="entry name" value="2'-DEOXYNUCLEOSIDE 5'-PHOSPHATE N-HYDROLASE 1"/>
    <property type="match status" value="1"/>
</dbReference>
<dbReference type="GO" id="GO:0016740">
    <property type="term" value="F:transferase activity"/>
    <property type="evidence" value="ECO:0007669"/>
    <property type="project" value="UniProtKB-KW"/>
</dbReference>
<protein>
    <submittedName>
        <fullName evidence="2">Nucleoside 2-deoxyribosyltransferase</fullName>
    </submittedName>
</protein>
<dbReference type="PANTHER" id="PTHR15364">
    <property type="entry name" value="2'-DEOXYNUCLEOSIDE 5'-PHOSPHATE N-HYDROLASE 1"/>
    <property type="match status" value="1"/>
</dbReference>
<feature type="region of interest" description="Disordered" evidence="1">
    <location>
        <begin position="183"/>
        <end position="204"/>
    </location>
</feature>
<evidence type="ECO:0000313" key="3">
    <source>
        <dbReference type="Proteomes" id="UP000218332"/>
    </source>
</evidence>
<dbReference type="GO" id="GO:0009159">
    <property type="term" value="P:deoxyribonucleoside monophosphate catabolic process"/>
    <property type="evidence" value="ECO:0007669"/>
    <property type="project" value="TreeGrafter"/>
</dbReference>
<dbReference type="InterPro" id="IPR051239">
    <property type="entry name" value="2'-dNMP_N-hydrolase"/>
</dbReference>
<keyword evidence="3" id="KW-1185">Reference proteome</keyword>
<dbReference type="Proteomes" id="UP000218332">
    <property type="component" value="Unassembled WGS sequence"/>
</dbReference>
<keyword evidence="2" id="KW-0808">Transferase</keyword>
<accession>A0A2A2I2D9</accession>
<dbReference type="InterPro" id="IPR007710">
    <property type="entry name" value="Nucleoside_deoxyribTrfase"/>
</dbReference>
<evidence type="ECO:0000256" key="1">
    <source>
        <dbReference type="SAM" id="MobiDB-lite"/>
    </source>
</evidence>
<organism evidence="2 3">
    <name type="scientific">Tamilnaduibacter salinus</name>
    <dbReference type="NCBI Taxonomy" id="1484056"/>
    <lineage>
        <taxon>Bacteria</taxon>
        <taxon>Pseudomonadati</taxon>
        <taxon>Pseudomonadota</taxon>
        <taxon>Gammaproteobacteria</taxon>
        <taxon>Pseudomonadales</taxon>
        <taxon>Marinobacteraceae</taxon>
        <taxon>Tamilnaduibacter</taxon>
    </lineage>
</organism>
<dbReference type="RefSeq" id="WP_095611674.1">
    <property type="nucleotide sequence ID" value="NZ_NMPM01000070.1"/>
</dbReference>
<dbReference type="SUPFAM" id="SSF52309">
    <property type="entry name" value="N-(deoxy)ribosyltransferase-like"/>
    <property type="match status" value="1"/>
</dbReference>
<gene>
    <name evidence="2" type="ORF">CF392_11900</name>
</gene>